<accession>A0A6P8QKF3</accession>
<dbReference type="PANTHER" id="PTHR12566">
    <property type="entry name" value="CYTOPLASMIC POLYADENYLATION ELEMENT BINDING PROTEIN CPEB"/>
    <property type="match status" value="1"/>
</dbReference>
<protein>
    <submittedName>
        <fullName evidence="8">Cytoplasmic polyadenylation element-binding protein 3 isoform X10</fullName>
    </submittedName>
</protein>
<dbReference type="SUPFAM" id="SSF54928">
    <property type="entry name" value="RNA-binding domain, RBD"/>
    <property type="match status" value="1"/>
</dbReference>
<dbReference type="Gene3D" id="3.30.70.330">
    <property type="match status" value="2"/>
</dbReference>
<dbReference type="GO" id="GO:0003730">
    <property type="term" value="F:mRNA 3'-UTR binding"/>
    <property type="evidence" value="ECO:0007669"/>
    <property type="project" value="InterPro"/>
</dbReference>
<dbReference type="InterPro" id="IPR034819">
    <property type="entry name" value="CPEB"/>
</dbReference>
<dbReference type="GeneID" id="117359837"/>
<dbReference type="Pfam" id="PF16366">
    <property type="entry name" value="CEBP_ZZ"/>
    <property type="match status" value="1"/>
</dbReference>
<dbReference type="GO" id="GO:0005634">
    <property type="term" value="C:nucleus"/>
    <property type="evidence" value="ECO:0007669"/>
    <property type="project" value="TreeGrafter"/>
</dbReference>
<keyword evidence="2" id="KW-0677">Repeat</keyword>
<evidence type="ECO:0000256" key="1">
    <source>
        <dbReference type="ARBA" id="ARBA00010347"/>
    </source>
</evidence>
<evidence type="ECO:0000259" key="6">
    <source>
        <dbReference type="PROSITE" id="PS50102"/>
    </source>
</evidence>
<feature type="compositionally biased region" description="Polar residues" evidence="5">
    <location>
        <begin position="192"/>
        <end position="205"/>
    </location>
</feature>
<dbReference type="GO" id="GO:0000900">
    <property type="term" value="F:mRNA regulatory element binding translation repressor activity"/>
    <property type="evidence" value="ECO:0007669"/>
    <property type="project" value="TreeGrafter"/>
</dbReference>
<organism evidence="7 8">
    <name type="scientific">Geotrypetes seraphini</name>
    <name type="common">Gaboon caecilian</name>
    <name type="synonym">Caecilia seraphini</name>
    <dbReference type="NCBI Taxonomy" id="260995"/>
    <lineage>
        <taxon>Eukaryota</taxon>
        <taxon>Metazoa</taxon>
        <taxon>Chordata</taxon>
        <taxon>Craniata</taxon>
        <taxon>Vertebrata</taxon>
        <taxon>Euteleostomi</taxon>
        <taxon>Amphibia</taxon>
        <taxon>Gymnophiona</taxon>
        <taxon>Geotrypetes</taxon>
    </lineage>
</organism>
<dbReference type="Proteomes" id="UP000515159">
    <property type="component" value="Chromosome 4"/>
</dbReference>
<name>A0A6P8QKF3_GEOSA</name>
<dbReference type="GO" id="GO:2000766">
    <property type="term" value="P:negative regulation of cytoplasmic translation"/>
    <property type="evidence" value="ECO:0007669"/>
    <property type="project" value="TreeGrafter"/>
</dbReference>
<dbReference type="AlphaFoldDB" id="A0A6P8QKF3"/>
<dbReference type="PANTHER" id="PTHR12566:SF7">
    <property type="entry name" value="CYTOPLASMIC POLYADENYLATION ELEMENT-BINDING PROTEIN 3"/>
    <property type="match status" value="1"/>
</dbReference>
<keyword evidence="3 4" id="KW-0694">RNA-binding</keyword>
<dbReference type="FunFam" id="4.10.640.40:FF:000001">
    <property type="entry name" value="Cytoplasmic polyadenylation element-binding 2 isoform X2"/>
    <property type="match status" value="1"/>
</dbReference>
<evidence type="ECO:0000313" key="7">
    <source>
        <dbReference type="Proteomes" id="UP000515159"/>
    </source>
</evidence>
<gene>
    <name evidence="8" type="primary">CPEB3</name>
</gene>
<feature type="region of interest" description="Disordered" evidence="5">
    <location>
        <begin position="133"/>
        <end position="218"/>
    </location>
</feature>
<evidence type="ECO:0000256" key="3">
    <source>
        <dbReference type="ARBA" id="ARBA00022884"/>
    </source>
</evidence>
<feature type="compositionally biased region" description="Low complexity" evidence="5">
    <location>
        <begin position="149"/>
        <end position="165"/>
    </location>
</feature>
<dbReference type="GO" id="GO:0005737">
    <property type="term" value="C:cytoplasm"/>
    <property type="evidence" value="ECO:0007669"/>
    <property type="project" value="TreeGrafter"/>
</dbReference>
<dbReference type="InterPro" id="IPR000504">
    <property type="entry name" value="RRM_dom"/>
</dbReference>
<dbReference type="CTD" id="22849"/>
<dbReference type="CDD" id="cd12726">
    <property type="entry name" value="RRM2_CPEB2_like"/>
    <property type="match status" value="1"/>
</dbReference>
<feature type="compositionally biased region" description="Polar residues" evidence="5">
    <location>
        <begin position="24"/>
        <end position="49"/>
    </location>
</feature>
<dbReference type="RefSeq" id="XP_033799092.1">
    <property type="nucleotide sequence ID" value="XM_033943201.1"/>
</dbReference>
<feature type="compositionally biased region" description="Basic and acidic residues" evidence="5">
    <location>
        <begin position="1"/>
        <end position="11"/>
    </location>
</feature>
<comment type="similarity">
    <text evidence="1">Belongs to the RRM CPEB family.</text>
</comment>
<dbReference type="InterPro" id="IPR038446">
    <property type="entry name" value="CEBP_ZZ_sf"/>
</dbReference>
<feature type="compositionally biased region" description="Polar residues" evidence="5">
    <location>
        <begin position="172"/>
        <end position="182"/>
    </location>
</feature>
<feature type="domain" description="RRM" evidence="6">
    <location>
        <begin position="420"/>
        <end position="498"/>
    </location>
</feature>
<dbReference type="GO" id="GO:0008135">
    <property type="term" value="F:translation factor activity, RNA binding"/>
    <property type="evidence" value="ECO:0007669"/>
    <property type="project" value="TreeGrafter"/>
</dbReference>
<proteinExistence type="inferred from homology"/>
<keyword evidence="7" id="KW-1185">Reference proteome</keyword>
<dbReference type="FunFam" id="3.30.70.330:FF:000008">
    <property type="entry name" value="Cytoplasmic polyadenylation element-binding 2 isoform X2"/>
    <property type="match status" value="1"/>
</dbReference>
<evidence type="ECO:0000256" key="2">
    <source>
        <dbReference type="ARBA" id="ARBA00022737"/>
    </source>
</evidence>
<evidence type="ECO:0000313" key="8">
    <source>
        <dbReference type="RefSeq" id="XP_033799092.1"/>
    </source>
</evidence>
<dbReference type="CDD" id="cd19757">
    <property type="entry name" value="Bbox1"/>
    <property type="match status" value="1"/>
</dbReference>
<dbReference type="GO" id="GO:0045202">
    <property type="term" value="C:synapse"/>
    <property type="evidence" value="ECO:0007669"/>
    <property type="project" value="TreeGrafter"/>
</dbReference>
<reference evidence="8" key="1">
    <citation type="submission" date="2025-08" db="UniProtKB">
        <authorList>
            <consortium name="RefSeq"/>
        </authorList>
    </citation>
    <scope>IDENTIFICATION</scope>
</reference>
<dbReference type="InterPro" id="IPR032296">
    <property type="entry name" value="CEBP_ZZ"/>
</dbReference>
<sequence length="569" mass="62703">MQDDLLMDKSKAQRQQQQQQQQQLLPQDPSSDAPSTSVAPATSRSEDSAVTSLILAAPAPIKEKMQMESPVLPGLSFQQEPAAASLSPSFGSAWSTGTANAIEDSFFPGITSVNGTMLFQNFPHPVNPVFGGTFSPQIGIAHQTPQPQPQAQQQRRSPVSPSQAPFAPRNAYNHQPIMTNKPSSSAASSSSWNNHQNTAWSTPSNPWGGLQPGRDPRRAVGIGVGVGVGVPSPLNPISPLKKPFSSNVIAPPKFPRAAPLTPKSWLEDNAFRADNGNNLLPFQDRNRPYDTFNLHSLESSLMDMIRTDHEPLKGKHYPPSGPPMSFADIMWRNHFAGRMGINFHHPGTDNIMALNSYAFLLFQEESSVQALIDACLEEDGKLYLCVSSPTIKDKPVQIRPWNLSDSDFVMDGSQPLDPRKTIFVGGVPRPLRAVELAMIMDRLYGGVCYAGIDTDPELKYPKGAGRVAFSNQQSYIAAISARFVQLQHNDIDKRVEVKPYVLDDQMCDECQGTRCAGKFAPFFCANVTCLQYYCEYCWASIHSRAGREFHKPLVKEGGDRPRHVPFRWS</sequence>
<dbReference type="GO" id="GO:0043005">
    <property type="term" value="C:neuron projection"/>
    <property type="evidence" value="ECO:0007669"/>
    <property type="project" value="TreeGrafter"/>
</dbReference>
<feature type="region of interest" description="Disordered" evidence="5">
    <location>
        <begin position="1"/>
        <end position="49"/>
    </location>
</feature>
<dbReference type="GO" id="GO:0043022">
    <property type="term" value="F:ribosome binding"/>
    <property type="evidence" value="ECO:0007669"/>
    <property type="project" value="TreeGrafter"/>
</dbReference>
<evidence type="ECO:0000256" key="5">
    <source>
        <dbReference type="SAM" id="MobiDB-lite"/>
    </source>
</evidence>
<dbReference type="Gene3D" id="4.10.640.40">
    <property type="entry name" value="Cytoplasmic polyadenylation element-binding protein, ZZ domain"/>
    <property type="match status" value="1"/>
</dbReference>
<dbReference type="Pfam" id="PF16367">
    <property type="entry name" value="RRM_7"/>
    <property type="match status" value="1"/>
</dbReference>
<dbReference type="InterPro" id="IPR035979">
    <property type="entry name" value="RBD_domain_sf"/>
</dbReference>
<dbReference type="PROSITE" id="PS50102">
    <property type="entry name" value="RRM"/>
    <property type="match status" value="1"/>
</dbReference>
<dbReference type="InterPro" id="IPR012677">
    <property type="entry name" value="Nucleotide-bd_a/b_plait_sf"/>
</dbReference>
<evidence type="ECO:0000256" key="4">
    <source>
        <dbReference type="PROSITE-ProRule" id="PRU00176"/>
    </source>
</evidence>
<feature type="compositionally biased region" description="Low complexity" evidence="5">
    <location>
        <begin position="13"/>
        <end position="23"/>
    </location>
</feature>